<evidence type="ECO:0000313" key="3">
    <source>
        <dbReference type="EMBL" id="KOO24182.1"/>
    </source>
</evidence>
<feature type="compositionally biased region" description="Gly residues" evidence="1">
    <location>
        <begin position="276"/>
        <end position="288"/>
    </location>
</feature>
<dbReference type="AlphaFoldDB" id="A0A0M0JCU9"/>
<dbReference type="InterPro" id="IPR016177">
    <property type="entry name" value="DNA-bd_dom_sf"/>
</dbReference>
<dbReference type="PANTHER" id="PTHR31677">
    <property type="entry name" value="AP2 DOMAIN CLASS TRANSCRIPTION FACTOR"/>
    <property type="match status" value="1"/>
</dbReference>
<keyword evidence="4" id="KW-1185">Reference proteome</keyword>
<dbReference type="Gene3D" id="3.30.890.10">
    <property type="entry name" value="Methyl-cpg-binding Protein 2, Chain A"/>
    <property type="match status" value="1"/>
</dbReference>
<dbReference type="PANTHER" id="PTHR31677:SF196">
    <property type="entry name" value="ETHYLENE-RESPONSIVE TRANSCRIPTION FACTOR ERF109"/>
    <property type="match status" value="1"/>
</dbReference>
<protein>
    <recommendedName>
        <fullName evidence="2">MBD domain-containing protein</fullName>
    </recommendedName>
</protein>
<dbReference type="InterPro" id="IPR001739">
    <property type="entry name" value="Methyl_CpG_DNA-bd"/>
</dbReference>
<reference evidence="4" key="1">
    <citation type="journal article" date="2015" name="PLoS Genet.">
        <title>Genome Sequence and Transcriptome Analyses of Chrysochromulina tobin: Metabolic Tools for Enhanced Algal Fitness in the Prominent Order Prymnesiales (Haptophyceae).</title>
        <authorList>
            <person name="Hovde B.T."/>
            <person name="Deodato C.R."/>
            <person name="Hunsperger H.M."/>
            <person name="Ryken S.A."/>
            <person name="Yost W."/>
            <person name="Jha R.K."/>
            <person name="Patterson J."/>
            <person name="Monnat R.J. Jr."/>
            <person name="Barlow S.B."/>
            <person name="Starkenburg S.R."/>
            <person name="Cattolico R.A."/>
        </authorList>
    </citation>
    <scope>NUCLEOTIDE SEQUENCE</scope>
    <source>
        <strain evidence="4">CCMP291</strain>
    </source>
</reference>
<evidence type="ECO:0000256" key="1">
    <source>
        <dbReference type="SAM" id="MobiDB-lite"/>
    </source>
</evidence>
<feature type="region of interest" description="Disordered" evidence="1">
    <location>
        <begin position="659"/>
        <end position="696"/>
    </location>
</feature>
<dbReference type="SUPFAM" id="SSF54171">
    <property type="entry name" value="DNA-binding domain"/>
    <property type="match status" value="2"/>
</dbReference>
<dbReference type="OrthoDB" id="1931494at2759"/>
<sequence length="957" mass="103101">MMVEVVVEEDYDPQVRMYHASQDSILRVTPEGLRSHVERLIGWRNALRDARDAFEAQQRSRREKRLRALETARREKQQAQTSSRRRAELVARAHALQPALRRIVETSVLETAIILETIDQMISRVEIESERARGISRIEIEQRRTGDGGMEAAERRAHLSREAQVEAAVRHLIDKVVRINSERHAEPDAAYYAACIGALGAYVRDCGGEEGMVAGWRVKQEVRMTGNSAGTTDLYYFDRNGRKFRSAKEIAIWLGLQPSSGHKMQVRRYVPAETITGGGSASGGGSALGGSSSAEKLPPVGSAIQRPLERDEVQRLNSKYGNLVIESALLVSPSAALQPSQPPMPRLGLLRSGLSPVATLPVRTVGIEDELAGEIYDELNHEMSMADLEQRLWKGARAQGWRGTQHGRSLLAPDGAKFHIKTGVDKATLLARALDHYHRTLLPALLHQRIEVYWPLDDQWYAGQIVQIVHATEGPQPDETRDEEAHGALSAVAHSSEAVARMGSRELRRAVRAAITESGKAQSAFGSLIGVNNSYLHKWLNQNWYGMQKPRGVDKIIEAKVRAYLYRQISSRAALFAAAIRGKPISQPASAVVPLPPPALTHVILYDDGEFEGLNLSVKGTPSSGAVHVASELWRPCATPSPAPVLARSSSAAARSAANKWQASWGGEGGGGKGSSGNSVGELSTAGAEARGEAPPLTADEARAAAAAEGLELVPSSSRYSGQTGFKGVIKNGGRYAVTICKNGKPRYLGTFATPEEAALCYARHIGAERAAAWAAEARVAAPQPLTADEARAAAAAEGLELVPSSVSETGFKGVTKSGFKYMTNVSKNGKQRYLGTFATPEEAALCCARYIGAKKAAAALRVTRTSPPRAPAEARVAVPQPLTADEARAAAAAEGLELVLSSSNETGFKGVTKFKGKYKTTVSKNGTHHYLGAFATPEEAALRYASAPHVRLAPPF</sequence>
<dbReference type="PROSITE" id="PS50982">
    <property type="entry name" value="MBD"/>
    <property type="match status" value="1"/>
</dbReference>
<name>A0A0M0JCU9_9EUKA</name>
<comment type="caution">
    <text evidence="3">The sequence shown here is derived from an EMBL/GenBank/DDBJ whole genome shotgun (WGS) entry which is preliminary data.</text>
</comment>
<feature type="domain" description="MBD" evidence="2">
    <location>
        <begin position="202"/>
        <end position="274"/>
    </location>
</feature>
<dbReference type="Pfam" id="PF01429">
    <property type="entry name" value="MBD"/>
    <property type="match status" value="1"/>
</dbReference>
<feature type="region of interest" description="Disordered" evidence="1">
    <location>
        <begin position="275"/>
        <end position="309"/>
    </location>
</feature>
<dbReference type="Proteomes" id="UP000037460">
    <property type="component" value="Unassembled WGS sequence"/>
</dbReference>
<organism evidence="3 4">
    <name type="scientific">Chrysochromulina tobinii</name>
    <dbReference type="NCBI Taxonomy" id="1460289"/>
    <lineage>
        <taxon>Eukaryota</taxon>
        <taxon>Haptista</taxon>
        <taxon>Haptophyta</taxon>
        <taxon>Prymnesiophyceae</taxon>
        <taxon>Prymnesiales</taxon>
        <taxon>Chrysochromulinaceae</taxon>
        <taxon>Chrysochromulina</taxon>
    </lineage>
</organism>
<evidence type="ECO:0000313" key="4">
    <source>
        <dbReference type="Proteomes" id="UP000037460"/>
    </source>
</evidence>
<feature type="compositionally biased region" description="Gly residues" evidence="1">
    <location>
        <begin position="666"/>
        <end position="675"/>
    </location>
</feature>
<dbReference type="GO" id="GO:0003677">
    <property type="term" value="F:DNA binding"/>
    <property type="evidence" value="ECO:0007669"/>
    <property type="project" value="InterPro"/>
</dbReference>
<proteinExistence type="predicted"/>
<accession>A0A0M0JCU9</accession>
<dbReference type="EMBL" id="JWZX01003118">
    <property type="protein sequence ID" value="KOO24182.1"/>
    <property type="molecule type" value="Genomic_DNA"/>
</dbReference>
<evidence type="ECO:0000259" key="2">
    <source>
        <dbReference type="PROSITE" id="PS50982"/>
    </source>
</evidence>
<gene>
    <name evidence="3" type="ORF">Ctob_000239</name>
</gene>